<dbReference type="STRING" id="499555.BJL86_1266"/>
<evidence type="ECO:0000256" key="1">
    <source>
        <dbReference type="ARBA" id="ARBA00021390"/>
    </source>
</evidence>
<proteinExistence type="predicted"/>
<feature type="domain" description="HTH deoR-type" evidence="7">
    <location>
        <begin position="21"/>
        <end position="76"/>
    </location>
</feature>
<evidence type="ECO:0000256" key="5">
    <source>
        <dbReference type="ARBA" id="ARBA00023163"/>
    </source>
</evidence>
<evidence type="ECO:0000313" key="9">
    <source>
        <dbReference type="Proteomes" id="UP000186104"/>
    </source>
</evidence>
<dbReference type="RefSeq" id="WP_231887117.1">
    <property type="nucleotide sequence ID" value="NZ_CP015961.1"/>
</dbReference>
<dbReference type="PROSITE" id="PS00894">
    <property type="entry name" value="HTH_DEOR_1"/>
    <property type="match status" value="1"/>
</dbReference>
<evidence type="ECO:0000256" key="3">
    <source>
        <dbReference type="ARBA" id="ARBA00023015"/>
    </source>
</evidence>
<dbReference type="SMART" id="SM00420">
    <property type="entry name" value="HTH_DEOR"/>
    <property type="match status" value="1"/>
</dbReference>
<dbReference type="Pfam" id="PF08220">
    <property type="entry name" value="HTH_DeoR"/>
    <property type="match status" value="1"/>
</dbReference>
<dbReference type="PANTHER" id="PTHR30363">
    <property type="entry name" value="HTH-TYPE TRANSCRIPTIONAL REGULATOR SRLR-RELATED"/>
    <property type="match status" value="1"/>
</dbReference>
<gene>
    <name evidence="8" type="ORF">BJL86_1266</name>
</gene>
<keyword evidence="5" id="KW-0804">Transcription</keyword>
<keyword evidence="4" id="KW-0238">DNA-binding</keyword>
<keyword evidence="9" id="KW-1185">Reference proteome</keyword>
<comment type="function">
    <text evidence="6">Repressor of the lactose catabolism operon. Galactose-6-phosphate is the inducer.</text>
</comment>
<dbReference type="SUPFAM" id="SSF46785">
    <property type="entry name" value="Winged helix' DNA-binding domain"/>
    <property type="match status" value="1"/>
</dbReference>
<dbReference type="Pfam" id="PF00455">
    <property type="entry name" value="DeoRC"/>
    <property type="match status" value="1"/>
</dbReference>
<sequence>MKSIASAVVPRSPKGSYRMYSRQRQQLITQRVGTQGSVSVADLAEHFDVSPETIRRDLAALEGAGQLERTHGGAVAPSGHAERSLAARTQEHRSAKTAIARLAAEYLPSSGGSIIIDAGSTTAHLVARMPVSTLTGRGALSVYTDSAPIAAELASANTSQLYLFGGMVRGITGALVGSNTVDTIRKTRVDVAFIGTNGISAERGLTTPDPAEAAVKSAMVASARKVVVLADESKYSVDHVVQFASLGSVDVLVGNAPPPSSLASALDTADVEVVFP</sequence>
<dbReference type="KEGG" id="dtm:BJL86_1266"/>
<dbReference type="InterPro" id="IPR050313">
    <property type="entry name" value="Carb_Metab_HTH_regulators"/>
</dbReference>
<accession>A0A173LKQ5</accession>
<dbReference type="InterPro" id="IPR018356">
    <property type="entry name" value="Tscrpt_reg_HTH_DeoR_CS"/>
</dbReference>
<dbReference type="InterPro" id="IPR036388">
    <property type="entry name" value="WH-like_DNA-bd_sf"/>
</dbReference>
<dbReference type="Proteomes" id="UP000186104">
    <property type="component" value="Chromosome"/>
</dbReference>
<dbReference type="PRINTS" id="PR00037">
    <property type="entry name" value="HTHLACR"/>
</dbReference>
<dbReference type="Gene3D" id="1.10.10.10">
    <property type="entry name" value="Winged helix-like DNA-binding domain superfamily/Winged helix DNA-binding domain"/>
    <property type="match status" value="1"/>
</dbReference>
<dbReference type="InterPro" id="IPR014036">
    <property type="entry name" value="DeoR-like_C"/>
</dbReference>
<dbReference type="EMBL" id="CP015961">
    <property type="protein sequence ID" value="ANI92051.1"/>
    <property type="molecule type" value="Genomic_DNA"/>
</dbReference>
<dbReference type="InterPro" id="IPR036390">
    <property type="entry name" value="WH_DNA-bd_sf"/>
</dbReference>
<keyword evidence="3" id="KW-0805">Transcription regulation</keyword>
<dbReference type="InterPro" id="IPR037171">
    <property type="entry name" value="NagB/RpiA_transferase-like"/>
</dbReference>
<keyword evidence="2" id="KW-0678">Repressor</keyword>
<dbReference type="Gene3D" id="3.40.50.1360">
    <property type="match status" value="1"/>
</dbReference>
<evidence type="ECO:0000256" key="2">
    <source>
        <dbReference type="ARBA" id="ARBA00022491"/>
    </source>
</evidence>
<dbReference type="PANTHER" id="PTHR30363:SF4">
    <property type="entry name" value="GLYCEROL-3-PHOSPHATE REGULON REPRESSOR"/>
    <property type="match status" value="1"/>
</dbReference>
<evidence type="ECO:0000256" key="6">
    <source>
        <dbReference type="ARBA" id="ARBA00024937"/>
    </source>
</evidence>
<dbReference type="GO" id="GO:0003677">
    <property type="term" value="F:DNA binding"/>
    <property type="evidence" value="ECO:0007669"/>
    <property type="project" value="UniProtKB-KW"/>
</dbReference>
<reference evidence="8 9" key="1">
    <citation type="submission" date="2016-06" db="EMBL/GenBank/DDBJ databases">
        <title>Complete genome sequence of a saline-alkali tolerant type strain Dietzia timorensis ID05-A0528T.</title>
        <authorList>
            <person name="Wu X."/>
        </authorList>
    </citation>
    <scope>NUCLEOTIDE SEQUENCE [LARGE SCALE GENOMIC DNA]</scope>
    <source>
        <strain evidence="8 9">ID05-A0528</strain>
    </source>
</reference>
<dbReference type="SUPFAM" id="SSF100950">
    <property type="entry name" value="NagB/RpiA/CoA transferase-like"/>
    <property type="match status" value="1"/>
</dbReference>
<evidence type="ECO:0000313" key="8">
    <source>
        <dbReference type="EMBL" id="ANI92051.1"/>
    </source>
</evidence>
<dbReference type="PROSITE" id="PS51000">
    <property type="entry name" value="HTH_DEOR_2"/>
    <property type="match status" value="1"/>
</dbReference>
<dbReference type="InterPro" id="IPR001034">
    <property type="entry name" value="DeoR_HTH"/>
</dbReference>
<dbReference type="GO" id="GO:0003700">
    <property type="term" value="F:DNA-binding transcription factor activity"/>
    <property type="evidence" value="ECO:0007669"/>
    <property type="project" value="InterPro"/>
</dbReference>
<name>A0A173LKQ5_9ACTN</name>
<dbReference type="AlphaFoldDB" id="A0A173LKQ5"/>
<evidence type="ECO:0000259" key="7">
    <source>
        <dbReference type="PROSITE" id="PS51000"/>
    </source>
</evidence>
<dbReference type="SMART" id="SM01134">
    <property type="entry name" value="DeoRC"/>
    <property type="match status" value="1"/>
</dbReference>
<protein>
    <recommendedName>
        <fullName evidence="1">Lactose phosphotransferase system repressor</fullName>
    </recommendedName>
</protein>
<evidence type="ECO:0000256" key="4">
    <source>
        <dbReference type="ARBA" id="ARBA00023125"/>
    </source>
</evidence>
<organism evidence="8 9">
    <name type="scientific">Dietzia timorensis</name>
    <dbReference type="NCBI Taxonomy" id="499555"/>
    <lineage>
        <taxon>Bacteria</taxon>
        <taxon>Bacillati</taxon>
        <taxon>Actinomycetota</taxon>
        <taxon>Actinomycetes</taxon>
        <taxon>Mycobacteriales</taxon>
        <taxon>Dietziaceae</taxon>
        <taxon>Dietzia</taxon>
    </lineage>
</organism>